<evidence type="ECO:0000256" key="7">
    <source>
        <dbReference type="SAM" id="SignalP"/>
    </source>
</evidence>
<dbReference type="InterPro" id="IPR036852">
    <property type="entry name" value="Peptidase_S8/S53_dom_sf"/>
</dbReference>
<dbReference type="PRINTS" id="PR00723">
    <property type="entry name" value="SUBTILISIN"/>
</dbReference>
<feature type="chain" id="PRO_5035459820" evidence="7">
    <location>
        <begin position="22"/>
        <end position="327"/>
    </location>
</feature>
<dbReference type="GO" id="GO:0004252">
    <property type="term" value="F:serine-type endopeptidase activity"/>
    <property type="evidence" value="ECO:0007669"/>
    <property type="project" value="InterPro"/>
</dbReference>
<keyword evidence="2" id="KW-0645">Protease</keyword>
<evidence type="ECO:0000256" key="3">
    <source>
        <dbReference type="ARBA" id="ARBA00022729"/>
    </source>
</evidence>
<dbReference type="SUPFAM" id="SSF52743">
    <property type="entry name" value="Subtilisin-like"/>
    <property type="match status" value="1"/>
</dbReference>
<keyword evidence="3 7" id="KW-0732">Signal</keyword>
<evidence type="ECO:0000256" key="1">
    <source>
        <dbReference type="ARBA" id="ARBA00011073"/>
    </source>
</evidence>
<dbReference type="Gene3D" id="3.40.50.200">
    <property type="entry name" value="Peptidase S8/S53 domain"/>
    <property type="match status" value="1"/>
</dbReference>
<evidence type="ECO:0000313" key="10">
    <source>
        <dbReference type="EMBL" id="KAG5930360.1"/>
    </source>
</evidence>
<dbReference type="EMBL" id="SRPY01000016">
    <property type="protein sequence ID" value="KAG5930360.1"/>
    <property type="molecule type" value="Genomic_DNA"/>
</dbReference>
<dbReference type="Proteomes" id="UP000811619">
    <property type="component" value="Unassembled WGS sequence"/>
</dbReference>
<dbReference type="InterPro" id="IPR015500">
    <property type="entry name" value="Peptidase_S8_subtilisin-rel"/>
</dbReference>
<dbReference type="PROSITE" id="PS00137">
    <property type="entry name" value="SUBTILASE_HIS"/>
    <property type="match status" value="1"/>
</dbReference>
<evidence type="ECO:0000256" key="2">
    <source>
        <dbReference type="ARBA" id="ARBA00022670"/>
    </source>
</evidence>
<evidence type="ECO:0000256" key="4">
    <source>
        <dbReference type="ARBA" id="ARBA00022801"/>
    </source>
</evidence>
<dbReference type="PROSITE" id="PS00136">
    <property type="entry name" value="SUBTILASE_ASP"/>
    <property type="match status" value="1"/>
</dbReference>
<feature type="domain" description="Inhibitor I9" evidence="9">
    <location>
        <begin position="39"/>
        <end position="101"/>
    </location>
</feature>
<accession>A0A8K0NPJ5</accession>
<dbReference type="InterPro" id="IPR034193">
    <property type="entry name" value="PCSK9_ProteinaseK-like"/>
</dbReference>
<dbReference type="InterPro" id="IPR023827">
    <property type="entry name" value="Peptidase_S8_Asp-AS"/>
</dbReference>
<feature type="domain" description="Peptidase S8/S53" evidence="8">
    <location>
        <begin position="138"/>
        <end position="316"/>
    </location>
</feature>
<dbReference type="CDD" id="cd04077">
    <property type="entry name" value="Peptidases_S8_PCSK9_ProteinaseK_like"/>
    <property type="match status" value="1"/>
</dbReference>
<dbReference type="InterPro" id="IPR050131">
    <property type="entry name" value="Peptidase_S8_subtilisin-like"/>
</dbReference>
<proteinExistence type="inferred from homology"/>
<dbReference type="InterPro" id="IPR037045">
    <property type="entry name" value="S8pro/Inhibitor_I9_sf"/>
</dbReference>
<keyword evidence="5" id="KW-0720">Serine protease</keyword>
<dbReference type="PROSITE" id="PS51892">
    <property type="entry name" value="SUBTILASE"/>
    <property type="match status" value="1"/>
</dbReference>
<reference evidence="10" key="1">
    <citation type="journal article" date="2020" name="bioRxiv">
        <title>Whole genome comparisons of ergot fungi reveals the divergence and evolution of species within the genus Claviceps are the result of varying mechanisms driving genome evolution and host range expansion.</title>
        <authorList>
            <person name="Wyka S.A."/>
            <person name="Mondo S.J."/>
            <person name="Liu M."/>
            <person name="Dettman J."/>
            <person name="Nalam V."/>
            <person name="Broders K.D."/>
        </authorList>
    </citation>
    <scope>NUCLEOTIDE SEQUENCE</scope>
    <source>
        <strain evidence="10">CCC 489</strain>
    </source>
</reference>
<feature type="non-terminal residue" evidence="10">
    <location>
        <position position="327"/>
    </location>
</feature>
<dbReference type="Gene3D" id="3.30.70.80">
    <property type="entry name" value="Peptidase S8 propeptide/proteinase inhibitor I9"/>
    <property type="match status" value="1"/>
</dbReference>
<organism evidence="10 11">
    <name type="scientific">Claviceps africana</name>
    <dbReference type="NCBI Taxonomy" id="83212"/>
    <lineage>
        <taxon>Eukaryota</taxon>
        <taxon>Fungi</taxon>
        <taxon>Dikarya</taxon>
        <taxon>Ascomycota</taxon>
        <taxon>Pezizomycotina</taxon>
        <taxon>Sordariomycetes</taxon>
        <taxon>Hypocreomycetidae</taxon>
        <taxon>Hypocreales</taxon>
        <taxon>Clavicipitaceae</taxon>
        <taxon>Claviceps</taxon>
    </lineage>
</organism>
<evidence type="ECO:0000256" key="5">
    <source>
        <dbReference type="ARBA" id="ARBA00022825"/>
    </source>
</evidence>
<dbReference type="Pfam" id="PF05922">
    <property type="entry name" value="Inhibitor_I9"/>
    <property type="match status" value="1"/>
</dbReference>
<keyword evidence="11" id="KW-1185">Reference proteome</keyword>
<dbReference type="InterPro" id="IPR010259">
    <property type="entry name" value="S8pro/Inhibitor_I9"/>
</dbReference>
<sequence>MHLARLLPLLTLAAAASSKRAEPAPLHAPVEDAKVIAGKYIVKLKDHAGASGLSDVVKSLAEKPEQTYDGVFKGFAAKLDEAGLKALREHPDVDYIEHDQQASGSAIVKQPNPPWGLARISHRQLTLAEYPFDDSAGVGVCVYIIDTGVDAQHPQFQGRAQQIRSFVPGSNIDDNGHGTHVAGTVGSLTFGVAKRATILGVKVLRYDNSGEWSYIIAGMDFVYQDAPKRRAQCPNGFVVNMSLGGGLVQAANNAARQLVNAGFFVAVAAGNDNKDARNVSPASEPTVCTVGATSRYDTRYTMSNWGPALDILAPGVDVVSTFPGGRT</sequence>
<evidence type="ECO:0000259" key="8">
    <source>
        <dbReference type="Pfam" id="PF00082"/>
    </source>
</evidence>
<evidence type="ECO:0000313" key="11">
    <source>
        <dbReference type="Proteomes" id="UP000811619"/>
    </source>
</evidence>
<comment type="caution">
    <text evidence="6">Lacks conserved residue(s) required for the propagation of feature annotation.</text>
</comment>
<comment type="similarity">
    <text evidence="1 6">Belongs to the peptidase S8 family.</text>
</comment>
<gene>
    <name evidence="10" type="ORF">E4U42_001875</name>
</gene>
<protein>
    <submittedName>
        <fullName evidence="10">Uncharacterized protein</fullName>
    </submittedName>
</protein>
<evidence type="ECO:0000259" key="9">
    <source>
        <dbReference type="Pfam" id="PF05922"/>
    </source>
</evidence>
<dbReference type="Pfam" id="PF00082">
    <property type="entry name" value="Peptidase_S8"/>
    <property type="match status" value="1"/>
</dbReference>
<feature type="signal peptide" evidence="7">
    <location>
        <begin position="1"/>
        <end position="21"/>
    </location>
</feature>
<dbReference type="InterPro" id="IPR022398">
    <property type="entry name" value="Peptidase_S8_His-AS"/>
</dbReference>
<evidence type="ECO:0000256" key="6">
    <source>
        <dbReference type="PROSITE-ProRule" id="PRU01240"/>
    </source>
</evidence>
<dbReference type="SUPFAM" id="SSF54897">
    <property type="entry name" value="Protease propeptides/inhibitors"/>
    <property type="match status" value="1"/>
</dbReference>
<dbReference type="InterPro" id="IPR000209">
    <property type="entry name" value="Peptidase_S8/S53_dom"/>
</dbReference>
<dbReference type="GO" id="GO:0005576">
    <property type="term" value="C:extracellular region"/>
    <property type="evidence" value="ECO:0007669"/>
    <property type="project" value="UniProtKB-ARBA"/>
</dbReference>
<dbReference type="PANTHER" id="PTHR43806:SF58">
    <property type="entry name" value="ALKALINE PROTEASE 1-RELATED"/>
    <property type="match status" value="1"/>
</dbReference>
<dbReference type="FunFam" id="3.40.50.200:FF:000014">
    <property type="entry name" value="Proteinase K"/>
    <property type="match status" value="1"/>
</dbReference>
<name>A0A8K0NPJ5_9HYPO</name>
<dbReference type="OrthoDB" id="206201at2759"/>
<keyword evidence="4" id="KW-0378">Hydrolase</keyword>
<comment type="caution">
    <text evidence="10">The sequence shown here is derived from an EMBL/GenBank/DDBJ whole genome shotgun (WGS) entry which is preliminary data.</text>
</comment>
<dbReference type="GO" id="GO:0006508">
    <property type="term" value="P:proteolysis"/>
    <property type="evidence" value="ECO:0007669"/>
    <property type="project" value="UniProtKB-KW"/>
</dbReference>
<dbReference type="AlphaFoldDB" id="A0A8K0NPJ5"/>
<dbReference type="PANTHER" id="PTHR43806">
    <property type="entry name" value="PEPTIDASE S8"/>
    <property type="match status" value="1"/>
</dbReference>